<dbReference type="GO" id="GO:0106300">
    <property type="term" value="P:protein-DNA covalent cross-linking repair"/>
    <property type="evidence" value="ECO:0007669"/>
    <property type="project" value="InterPro"/>
</dbReference>
<dbReference type="Proteomes" id="UP000199110">
    <property type="component" value="Unassembled WGS sequence"/>
</dbReference>
<accession>A0A1I3GBX1</accession>
<evidence type="ECO:0000256" key="7">
    <source>
        <dbReference type="ARBA" id="ARBA00023239"/>
    </source>
</evidence>
<evidence type="ECO:0000256" key="5">
    <source>
        <dbReference type="ARBA" id="ARBA00023124"/>
    </source>
</evidence>
<keyword evidence="5" id="KW-0190">Covalent protein-DNA linkage</keyword>
<evidence type="ECO:0000256" key="6">
    <source>
        <dbReference type="ARBA" id="ARBA00023125"/>
    </source>
</evidence>
<dbReference type="Gene3D" id="3.90.1680.10">
    <property type="entry name" value="SOS response associated peptidase-like"/>
    <property type="match status" value="1"/>
</dbReference>
<dbReference type="OrthoDB" id="9782620at2"/>
<dbReference type="GO" id="GO:0003697">
    <property type="term" value="F:single-stranded DNA binding"/>
    <property type="evidence" value="ECO:0007669"/>
    <property type="project" value="InterPro"/>
</dbReference>
<dbReference type="InterPro" id="IPR036590">
    <property type="entry name" value="SRAP-like"/>
</dbReference>
<dbReference type="PANTHER" id="PTHR13604:SF0">
    <property type="entry name" value="ABASIC SITE PROCESSING PROTEIN HMCES"/>
    <property type="match status" value="1"/>
</dbReference>
<protein>
    <recommendedName>
        <fullName evidence="8">Abasic site processing protein</fullName>
        <ecNumber evidence="8">3.4.-.-</ecNumber>
    </recommendedName>
</protein>
<keyword evidence="6" id="KW-0238">DNA-binding</keyword>
<dbReference type="SUPFAM" id="SSF143081">
    <property type="entry name" value="BB1717-like"/>
    <property type="match status" value="1"/>
</dbReference>
<dbReference type="RefSeq" id="WP_092775858.1">
    <property type="nucleotide sequence ID" value="NZ_FORA01000001.1"/>
</dbReference>
<gene>
    <name evidence="9" type="ORF">SAMN04488095_0131</name>
</gene>
<evidence type="ECO:0000256" key="3">
    <source>
        <dbReference type="ARBA" id="ARBA00022763"/>
    </source>
</evidence>
<dbReference type="InterPro" id="IPR003738">
    <property type="entry name" value="SRAP"/>
</dbReference>
<name>A0A1I3GBX1_9RHOB</name>
<dbReference type="Pfam" id="PF02586">
    <property type="entry name" value="SRAP"/>
    <property type="match status" value="1"/>
</dbReference>
<keyword evidence="4 8" id="KW-0378">Hydrolase</keyword>
<keyword evidence="10" id="KW-1185">Reference proteome</keyword>
<dbReference type="GO" id="GO:0008233">
    <property type="term" value="F:peptidase activity"/>
    <property type="evidence" value="ECO:0007669"/>
    <property type="project" value="UniProtKB-KW"/>
</dbReference>
<reference evidence="9 10" key="1">
    <citation type="submission" date="2016-10" db="EMBL/GenBank/DDBJ databases">
        <authorList>
            <person name="de Groot N.N."/>
        </authorList>
    </citation>
    <scope>NUCLEOTIDE SEQUENCE [LARGE SCALE GENOMIC DNA]</scope>
    <source>
        <strain evidence="9 10">DSM 19073</strain>
    </source>
</reference>
<keyword evidence="3" id="KW-0227">DNA damage</keyword>
<dbReference type="GO" id="GO:0006508">
    <property type="term" value="P:proteolysis"/>
    <property type="evidence" value="ECO:0007669"/>
    <property type="project" value="UniProtKB-KW"/>
</dbReference>
<evidence type="ECO:0000256" key="1">
    <source>
        <dbReference type="ARBA" id="ARBA00008136"/>
    </source>
</evidence>
<dbReference type="PANTHER" id="PTHR13604">
    <property type="entry name" value="DC12-RELATED"/>
    <property type="match status" value="1"/>
</dbReference>
<dbReference type="EMBL" id="FORA01000001">
    <property type="protein sequence ID" value="SFI20953.1"/>
    <property type="molecule type" value="Genomic_DNA"/>
</dbReference>
<comment type="similarity">
    <text evidence="1 8">Belongs to the SOS response-associated peptidase family.</text>
</comment>
<dbReference type="STRING" id="390807.SAMN04488095_0131"/>
<organism evidence="9 10">
    <name type="scientific">Jannaschia pohangensis</name>
    <dbReference type="NCBI Taxonomy" id="390807"/>
    <lineage>
        <taxon>Bacteria</taxon>
        <taxon>Pseudomonadati</taxon>
        <taxon>Pseudomonadota</taxon>
        <taxon>Alphaproteobacteria</taxon>
        <taxon>Rhodobacterales</taxon>
        <taxon>Roseobacteraceae</taxon>
        <taxon>Jannaschia</taxon>
    </lineage>
</organism>
<sequence>MCGRYALTLPHDAMVHVFGAVPSNDLPDVPNWNICPTVQVPVVTAGRRLVSMRWGFVPQWYKTPTDGPLLINARAETIAEKPAFRAACRERRCLIPATGFYEWTKDEGGNRLPWYFAPTDADLLVFAGIWQEWGPDAMSTCAIVSCAAGPTMSEIHHREPVTLAPEDWGLWLGEDGKGAAPLMRAAPDGRMHRHRVSRAVNSNRATGPELIEPLIDDADI</sequence>
<evidence type="ECO:0000256" key="8">
    <source>
        <dbReference type="RuleBase" id="RU364100"/>
    </source>
</evidence>
<proteinExistence type="inferred from homology"/>
<dbReference type="GO" id="GO:0016829">
    <property type="term" value="F:lyase activity"/>
    <property type="evidence" value="ECO:0007669"/>
    <property type="project" value="UniProtKB-KW"/>
</dbReference>
<evidence type="ECO:0000256" key="2">
    <source>
        <dbReference type="ARBA" id="ARBA00022670"/>
    </source>
</evidence>
<dbReference type="AlphaFoldDB" id="A0A1I3GBX1"/>
<evidence type="ECO:0000313" key="10">
    <source>
        <dbReference type="Proteomes" id="UP000199110"/>
    </source>
</evidence>
<keyword evidence="2 8" id="KW-0645">Protease</keyword>
<evidence type="ECO:0000256" key="4">
    <source>
        <dbReference type="ARBA" id="ARBA00022801"/>
    </source>
</evidence>
<evidence type="ECO:0000313" key="9">
    <source>
        <dbReference type="EMBL" id="SFI20953.1"/>
    </source>
</evidence>
<keyword evidence="7" id="KW-0456">Lyase</keyword>
<dbReference type="EC" id="3.4.-.-" evidence="8"/>